<dbReference type="AlphaFoldDB" id="A0A4Z2IN81"/>
<reference evidence="2 3" key="1">
    <citation type="submission" date="2019-03" db="EMBL/GenBank/DDBJ databases">
        <title>First draft genome of Liparis tanakae, snailfish: a comprehensive survey of snailfish specific genes.</title>
        <authorList>
            <person name="Kim W."/>
            <person name="Song I."/>
            <person name="Jeong J.-H."/>
            <person name="Kim D."/>
            <person name="Kim S."/>
            <person name="Ryu S."/>
            <person name="Song J.Y."/>
            <person name="Lee S.K."/>
        </authorList>
    </citation>
    <scope>NUCLEOTIDE SEQUENCE [LARGE SCALE GENOMIC DNA]</scope>
    <source>
        <tissue evidence="2">Muscle</tissue>
    </source>
</reference>
<feature type="region of interest" description="Disordered" evidence="1">
    <location>
        <begin position="1"/>
        <end position="28"/>
    </location>
</feature>
<evidence type="ECO:0000313" key="3">
    <source>
        <dbReference type="Proteomes" id="UP000314294"/>
    </source>
</evidence>
<proteinExistence type="predicted"/>
<gene>
    <name evidence="2" type="ORF">EYF80_010560</name>
</gene>
<evidence type="ECO:0000256" key="1">
    <source>
        <dbReference type="SAM" id="MobiDB-lite"/>
    </source>
</evidence>
<comment type="caution">
    <text evidence="2">The sequence shown here is derived from an EMBL/GenBank/DDBJ whole genome shotgun (WGS) entry which is preliminary data.</text>
</comment>
<protein>
    <submittedName>
        <fullName evidence="2">Uncharacterized protein</fullName>
    </submittedName>
</protein>
<accession>A0A4Z2IN81</accession>
<keyword evidence="3" id="KW-1185">Reference proteome</keyword>
<evidence type="ECO:0000313" key="2">
    <source>
        <dbReference type="EMBL" id="TNN79315.1"/>
    </source>
</evidence>
<name>A0A4Z2IN81_9TELE</name>
<dbReference type="EMBL" id="SRLO01000066">
    <property type="protein sequence ID" value="TNN79315.1"/>
    <property type="molecule type" value="Genomic_DNA"/>
</dbReference>
<feature type="compositionally biased region" description="Polar residues" evidence="1">
    <location>
        <begin position="7"/>
        <end position="17"/>
    </location>
</feature>
<sequence>MHPCVINRTTHNPSSHQRGAGGRAGSLTSSCNYRGEGSSCTGCEARAPSPLGSGRWWAGQIRPALLISQPLIDIRQLSTGGASTHQSGVLEQRIAAA</sequence>
<organism evidence="2 3">
    <name type="scientific">Liparis tanakae</name>
    <name type="common">Tanaka's snailfish</name>
    <dbReference type="NCBI Taxonomy" id="230148"/>
    <lineage>
        <taxon>Eukaryota</taxon>
        <taxon>Metazoa</taxon>
        <taxon>Chordata</taxon>
        <taxon>Craniata</taxon>
        <taxon>Vertebrata</taxon>
        <taxon>Euteleostomi</taxon>
        <taxon>Actinopterygii</taxon>
        <taxon>Neopterygii</taxon>
        <taxon>Teleostei</taxon>
        <taxon>Neoteleostei</taxon>
        <taxon>Acanthomorphata</taxon>
        <taxon>Eupercaria</taxon>
        <taxon>Perciformes</taxon>
        <taxon>Cottioidei</taxon>
        <taxon>Cottales</taxon>
        <taxon>Liparidae</taxon>
        <taxon>Liparis</taxon>
    </lineage>
</organism>
<dbReference type="Proteomes" id="UP000314294">
    <property type="component" value="Unassembled WGS sequence"/>
</dbReference>